<evidence type="ECO:0000313" key="13">
    <source>
        <dbReference type="Proteomes" id="UP000034455"/>
    </source>
</evidence>
<keyword evidence="6" id="KW-0915">Sodium</keyword>
<proteinExistence type="predicted"/>
<dbReference type="GO" id="GO:0098719">
    <property type="term" value="P:sodium ion import across plasma membrane"/>
    <property type="evidence" value="ECO:0007669"/>
    <property type="project" value="TreeGrafter"/>
</dbReference>
<dbReference type="PATRIC" id="fig|74704.6.peg.2784"/>
<evidence type="ECO:0000256" key="4">
    <source>
        <dbReference type="ARBA" id="ARBA00022692"/>
    </source>
</evidence>
<feature type="transmembrane region" description="Helical" evidence="10">
    <location>
        <begin position="276"/>
        <end position="297"/>
    </location>
</feature>
<evidence type="ECO:0000256" key="7">
    <source>
        <dbReference type="ARBA" id="ARBA00023065"/>
    </source>
</evidence>
<organism evidence="12 13">
    <name type="scientific">Staphylococcus cohnii subsp. cohnii</name>
    <dbReference type="NCBI Taxonomy" id="74704"/>
    <lineage>
        <taxon>Bacteria</taxon>
        <taxon>Bacillati</taxon>
        <taxon>Bacillota</taxon>
        <taxon>Bacilli</taxon>
        <taxon>Bacillales</taxon>
        <taxon>Staphylococcaceae</taxon>
        <taxon>Staphylococcus</taxon>
        <taxon>Staphylococcus cohnii species complex</taxon>
    </lineage>
</organism>
<evidence type="ECO:0000256" key="8">
    <source>
        <dbReference type="ARBA" id="ARBA00023136"/>
    </source>
</evidence>
<dbReference type="GO" id="GO:0051453">
    <property type="term" value="P:regulation of intracellular pH"/>
    <property type="evidence" value="ECO:0007669"/>
    <property type="project" value="TreeGrafter"/>
</dbReference>
<keyword evidence="2" id="KW-0813">Transport</keyword>
<protein>
    <submittedName>
        <fullName evidence="12">Na+/H+ antiporter</fullName>
    </submittedName>
</protein>
<dbReference type="InterPro" id="IPR018422">
    <property type="entry name" value="Cation/H_exchanger_CPA1"/>
</dbReference>
<keyword evidence="5 10" id="KW-1133">Transmembrane helix</keyword>
<feature type="transmembrane region" description="Helical" evidence="10">
    <location>
        <begin position="183"/>
        <end position="204"/>
    </location>
</feature>
<dbReference type="Proteomes" id="UP000034455">
    <property type="component" value="Unassembled WGS sequence"/>
</dbReference>
<reference evidence="12 13" key="1">
    <citation type="submission" date="2015-03" db="EMBL/GenBank/DDBJ databases">
        <title>Genome Assembly of Staphylococcus cohnii subsp. cohnii strain G22B2.</title>
        <authorList>
            <person name="Nair G."/>
            <person name="Kaur G."/>
            <person name="Khatri I."/>
            <person name="Singh N.K."/>
            <person name="Sathyabama S."/>
            <person name="Maurya S.K."/>
            <person name="Subramanian S."/>
            <person name="Agrewala J.N."/>
            <person name="Mayilraj S."/>
        </authorList>
    </citation>
    <scope>NUCLEOTIDE SEQUENCE [LARGE SCALE GENOMIC DNA]</scope>
    <source>
        <strain evidence="12 13">G22B2</strain>
    </source>
</reference>
<dbReference type="GO" id="GO:0015386">
    <property type="term" value="F:potassium:proton antiporter activity"/>
    <property type="evidence" value="ECO:0007669"/>
    <property type="project" value="TreeGrafter"/>
</dbReference>
<feature type="domain" description="Cation/H+ exchanger transmembrane" evidence="11">
    <location>
        <begin position="12"/>
        <end position="425"/>
    </location>
</feature>
<keyword evidence="7" id="KW-0406">Ion transport</keyword>
<feature type="transmembrane region" description="Helical" evidence="10">
    <location>
        <begin position="156"/>
        <end position="177"/>
    </location>
</feature>
<comment type="caution">
    <text evidence="12">The sequence shown here is derived from an EMBL/GenBank/DDBJ whole genome shotgun (WGS) entry which is preliminary data.</text>
</comment>
<evidence type="ECO:0000313" key="12">
    <source>
        <dbReference type="EMBL" id="KKI64331.1"/>
    </source>
</evidence>
<comment type="subcellular location">
    <subcellularLocation>
        <location evidence="1">Cell membrane</location>
        <topology evidence="1">Multi-pass membrane protein</topology>
    </subcellularLocation>
</comment>
<dbReference type="Pfam" id="PF00999">
    <property type="entry name" value="Na_H_Exchanger"/>
    <property type="match status" value="1"/>
</dbReference>
<sequence>MQIFETILIFLAVVIASSLVHILLPKIPLAFIQIILGMLLYITPVPVEFHFDSELFMVALIAPLLFVEGVKVSRVHLRRYIKPVLMMALGLVVTTVIVVGLFVHWIWPDLPLAAAFALAAILCPTDAVAVQAITNGKVLPKGSMTILEGESLLNDAAGIISFKIAVAALITGGFSMVNAVEQFLVSSIGGFIVGLIIGVALVRFRVSLSRRGIENINMFTFIQLVTPFITYLVAEMFHSSGIIAAVVAGLVHGFERDRIAQARTRLQMSYNHTWNILGYALNGFVFSILGFLVPELVGRIIENEPHNFIFLIVVTVLIALAIYLFRFLWVFVLYPYFYLPISPFQKILTNYEDNTKVTEKPPKRGMYAFIMTLCGVHGTISLAIALTLPYMLADHHSFVFRDDLLFIASGMVIISLIIAQFVLPIVTPNAVQPKQHGMSFKKARVYILENVIEHLNKLSYEESSYLYGNVIKEYHDKLAFLKTVENEDENTKELERLQKIAFDVENNTLNSLVSNGDITTNILDNYMRYAERTQVYKQSSLIQRIKVELKTFILKSRIKTKVRTNAASSLSVIENLREISNVMRTVHYRVVSRLGKETTEENKLEVGMICDSYLMRIENLTPSNFFNPKSETSITKIKLGALREQRRVLNELTEDEEVSEVTALKLREAINYDEMIIVDSLTD</sequence>
<dbReference type="InterPro" id="IPR006153">
    <property type="entry name" value="Cation/H_exchanger_TM"/>
</dbReference>
<gene>
    <name evidence="12" type="ORF">UF66_2670</name>
</gene>
<evidence type="ECO:0000256" key="9">
    <source>
        <dbReference type="ARBA" id="ARBA00023201"/>
    </source>
</evidence>
<dbReference type="RefSeq" id="WP_019468406.1">
    <property type="nucleotide sequence ID" value="NZ_LAKJ01000009.1"/>
</dbReference>
<evidence type="ECO:0000256" key="6">
    <source>
        <dbReference type="ARBA" id="ARBA00023053"/>
    </source>
</evidence>
<keyword evidence="3" id="KW-1003">Cell membrane</keyword>
<keyword evidence="4 10" id="KW-0812">Transmembrane</keyword>
<evidence type="ECO:0000256" key="2">
    <source>
        <dbReference type="ARBA" id="ARBA00022448"/>
    </source>
</evidence>
<evidence type="ECO:0000259" key="11">
    <source>
        <dbReference type="Pfam" id="PF00999"/>
    </source>
</evidence>
<name>A0A0M2NX55_STACC</name>
<feature type="transmembrane region" description="Helical" evidence="10">
    <location>
        <begin position="239"/>
        <end position="255"/>
    </location>
</feature>
<feature type="transmembrane region" description="Helical" evidence="10">
    <location>
        <begin position="84"/>
        <end position="107"/>
    </location>
</feature>
<dbReference type="AlphaFoldDB" id="A0A0M2NX55"/>
<feature type="transmembrane region" description="Helical" evidence="10">
    <location>
        <begin position="31"/>
        <end position="49"/>
    </location>
</feature>
<evidence type="ECO:0000256" key="5">
    <source>
        <dbReference type="ARBA" id="ARBA00022989"/>
    </source>
</evidence>
<evidence type="ECO:0000256" key="1">
    <source>
        <dbReference type="ARBA" id="ARBA00004651"/>
    </source>
</evidence>
<feature type="transmembrane region" description="Helical" evidence="10">
    <location>
        <begin position="309"/>
        <end position="337"/>
    </location>
</feature>
<dbReference type="EMBL" id="LAKJ01000009">
    <property type="protein sequence ID" value="KKI64331.1"/>
    <property type="molecule type" value="Genomic_DNA"/>
</dbReference>
<dbReference type="PANTHER" id="PTHR10110">
    <property type="entry name" value="SODIUM/HYDROGEN EXCHANGER"/>
    <property type="match status" value="1"/>
</dbReference>
<dbReference type="Gene3D" id="6.10.140.1330">
    <property type="match status" value="1"/>
</dbReference>
<feature type="transmembrane region" description="Helical" evidence="10">
    <location>
        <begin position="366"/>
        <end position="392"/>
    </location>
</feature>
<accession>A0A0M2NX55</accession>
<keyword evidence="8 10" id="KW-0472">Membrane</keyword>
<keyword evidence="9" id="KW-0739">Sodium transport</keyword>
<dbReference type="GO" id="GO:0005886">
    <property type="term" value="C:plasma membrane"/>
    <property type="evidence" value="ECO:0007669"/>
    <property type="project" value="UniProtKB-SubCell"/>
</dbReference>
<dbReference type="GO" id="GO:0015385">
    <property type="term" value="F:sodium:proton antiporter activity"/>
    <property type="evidence" value="ECO:0007669"/>
    <property type="project" value="InterPro"/>
</dbReference>
<feature type="transmembrane region" description="Helical" evidence="10">
    <location>
        <begin position="404"/>
        <end position="426"/>
    </location>
</feature>
<dbReference type="PANTHER" id="PTHR10110:SF86">
    <property type="entry name" value="SODIUM_HYDROGEN EXCHANGER 7"/>
    <property type="match status" value="1"/>
</dbReference>
<feature type="transmembrane region" description="Helical" evidence="10">
    <location>
        <begin position="6"/>
        <end position="24"/>
    </location>
</feature>
<evidence type="ECO:0000256" key="10">
    <source>
        <dbReference type="SAM" id="Phobius"/>
    </source>
</evidence>
<evidence type="ECO:0000256" key="3">
    <source>
        <dbReference type="ARBA" id="ARBA00022475"/>
    </source>
</evidence>